<feature type="transmembrane region" description="Helical" evidence="1">
    <location>
        <begin position="31"/>
        <end position="52"/>
    </location>
</feature>
<organism evidence="2 3">
    <name type="scientific">candidate division WWE3 bacterium CG22_combo_CG10-13_8_21_14_all_39_12</name>
    <dbReference type="NCBI Taxonomy" id="1975094"/>
    <lineage>
        <taxon>Bacteria</taxon>
        <taxon>Katanobacteria</taxon>
    </lineage>
</organism>
<keyword evidence="1" id="KW-1133">Transmembrane helix</keyword>
<accession>A0A2H0BEH1</accession>
<gene>
    <name evidence="2" type="ORF">COX05_05055</name>
</gene>
<comment type="caution">
    <text evidence="2">The sequence shown here is derived from an EMBL/GenBank/DDBJ whole genome shotgun (WGS) entry which is preliminary data.</text>
</comment>
<keyword evidence="1" id="KW-0472">Membrane</keyword>
<keyword evidence="1" id="KW-0812">Transmembrane</keyword>
<dbReference type="AlphaFoldDB" id="A0A2H0BEH1"/>
<name>A0A2H0BEH1_UNCKA</name>
<dbReference type="Proteomes" id="UP000228495">
    <property type="component" value="Unassembled WGS sequence"/>
</dbReference>
<reference evidence="2 3" key="1">
    <citation type="submission" date="2017-09" db="EMBL/GenBank/DDBJ databases">
        <title>Depth-based differentiation of microbial function through sediment-hosted aquifers and enrichment of novel symbionts in the deep terrestrial subsurface.</title>
        <authorList>
            <person name="Probst A.J."/>
            <person name="Ladd B."/>
            <person name="Jarett J.K."/>
            <person name="Geller-Mcgrath D.E."/>
            <person name="Sieber C.M."/>
            <person name="Emerson J.B."/>
            <person name="Anantharaman K."/>
            <person name="Thomas B.C."/>
            <person name="Malmstrom R."/>
            <person name="Stieglmeier M."/>
            <person name="Klingl A."/>
            <person name="Woyke T."/>
            <person name="Ryan C.M."/>
            <person name="Banfield J.F."/>
        </authorList>
    </citation>
    <scope>NUCLEOTIDE SEQUENCE [LARGE SCALE GENOMIC DNA]</scope>
    <source>
        <strain evidence="2">CG22_combo_CG10-13_8_21_14_all_39_12</strain>
    </source>
</reference>
<evidence type="ECO:0000313" key="2">
    <source>
        <dbReference type="EMBL" id="PIP56065.1"/>
    </source>
</evidence>
<sequence>MPTNWKKEAETKPHNQLRSKKLKTIFRGTHLYSFGFLFSVLVLFGVGIFVVVEENNISFSLNEGDIEPQPTVRVVEVSPTPTPAPTSTTPDKSHYSPTISENFTTILSHKIYDLTYAYVEVISDGDTQNTFGILSDDMSSFTSYSDGNSVRSSILTGLFSSNTVDFWFDEELNKMFLVNILNENSFNPQYGIFQVDLNDIDSNDTEVSWSMIYSDMPSTYTSINFQSLDIDRQTFVMKTETGDGCTGGGNIWTLDLDGNINEVSATGMSCAEVTKPRFAGLINSQLLFVEVTEENAPPADGTPTYLIKRMYTVDPWSLEETTLIELDTTIDQLIFYDKSLLTQVDTVTLAKTEIPFKEITPDSEGMYHYQAYDIETNTFRDLNYTTDY</sequence>
<evidence type="ECO:0000256" key="1">
    <source>
        <dbReference type="SAM" id="Phobius"/>
    </source>
</evidence>
<protein>
    <submittedName>
        <fullName evidence="2">Uncharacterized protein</fullName>
    </submittedName>
</protein>
<proteinExistence type="predicted"/>
<evidence type="ECO:0000313" key="3">
    <source>
        <dbReference type="Proteomes" id="UP000228495"/>
    </source>
</evidence>
<dbReference type="EMBL" id="PCSU01000091">
    <property type="protein sequence ID" value="PIP56065.1"/>
    <property type="molecule type" value="Genomic_DNA"/>
</dbReference>